<dbReference type="PROSITE" id="PS50042">
    <property type="entry name" value="CNMP_BINDING_3"/>
    <property type="match status" value="1"/>
</dbReference>
<feature type="domain" description="Cyclic nucleotide-binding" evidence="1">
    <location>
        <begin position="5"/>
        <end position="106"/>
    </location>
</feature>
<proteinExistence type="predicted"/>
<dbReference type="InterPro" id="IPR000595">
    <property type="entry name" value="cNMP-bd_dom"/>
</dbReference>
<accession>A0A081K9K0</accession>
<protein>
    <recommendedName>
        <fullName evidence="1">Cyclic nucleotide-binding domain-containing protein</fullName>
    </recommendedName>
</protein>
<dbReference type="InterPro" id="IPR014710">
    <property type="entry name" value="RmlC-like_jellyroll"/>
</dbReference>
<evidence type="ECO:0000313" key="2">
    <source>
        <dbReference type="EMBL" id="KEI70826.1"/>
    </source>
</evidence>
<name>A0A081K9K0_9GAMM</name>
<gene>
    <name evidence="2" type="ORF">GV64_08760</name>
</gene>
<dbReference type="SUPFAM" id="SSF51206">
    <property type="entry name" value="cAMP-binding domain-like"/>
    <property type="match status" value="1"/>
</dbReference>
<dbReference type="Proteomes" id="UP000027997">
    <property type="component" value="Unassembled WGS sequence"/>
</dbReference>
<keyword evidence="3" id="KW-1185">Reference proteome</keyword>
<dbReference type="GO" id="GO:0005829">
    <property type="term" value="C:cytosol"/>
    <property type="evidence" value="ECO:0007669"/>
    <property type="project" value="TreeGrafter"/>
</dbReference>
<dbReference type="EMBL" id="JOJP01000001">
    <property type="protein sequence ID" value="KEI70826.1"/>
    <property type="molecule type" value="Genomic_DNA"/>
</dbReference>
<evidence type="ECO:0000259" key="1">
    <source>
        <dbReference type="PROSITE" id="PS50042"/>
    </source>
</evidence>
<dbReference type="Gene3D" id="2.60.120.10">
    <property type="entry name" value="Jelly Rolls"/>
    <property type="match status" value="1"/>
</dbReference>
<dbReference type="InterPro" id="IPR050397">
    <property type="entry name" value="Env_Response_Regulators"/>
</dbReference>
<evidence type="ECO:0000313" key="3">
    <source>
        <dbReference type="Proteomes" id="UP000027997"/>
    </source>
</evidence>
<comment type="caution">
    <text evidence="2">The sequence shown here is derived from an EMBL/GenBank/DDBJ whole genome shotgun (WGS) entry which is preliminary data.</text>
</comment>
<dbReference type="AlphaFoldDB" id="A0A081K9K0"/>
<dbReference type="PANTHER" id="PTHR24567:SF28">
    <property type="entry name" value="LISTERIOLYSIN REGULATORY PROTEIN"/>
    <property type="match status" value="1"/>
</dbReference>
<dbReference type="STRING" id="305900.GV64_08760"/>
<organism evidence="2 3">
    <name type="scientific">Endozoicomonas elysicola</name>
    <dbReference type="NCBI Taxonomy" id="305900"/>
    <lineage>
        <taxon>Bacteria</taxon>
        <taxon>Pseudomonadati</taxon>
        <taxon>Pseudomonadota</taxon>
        <taxon>Gammaproteobacteria</taxon>
        <taxon>Oceanospirillales</taxon>
        <taxon>Endozoicomonadaceae</taxon>
        <taxon>Endozoicomonas</taxon>
    </lineage>
</organism>
<dbReference type="InterPro" id="IPR018490">
    <property type="entry name" value="cNMP-bd_dom_sf"/>
</dbReference>
<dbReference type="CDD" id="cd00038">
    <property type="entry name" value="CAP_ED"/>
    <property type="match status" value="1"/>
</dbReference>
<dbReference type="GO" id="GO:0003700">
    <property type="term" value="F:DNA-binding transcription factor activity"/>
    <property type="evidence" value="ECO:0007669"/>
    <property type="project" value="TreeGrafter"/>
</dbReference>
<sequence length="217" mass="23685">MGGGVLRDFDTKIYHRLLTVPGGRPVRYAAGQVICFQGGEANALVVVSGADIKVQYVSASGRKYTLGQEENYFGVLGEMELFSGSGTHMLSVVAVNPVVGYQLTREKVLGALVKMPDLALDFLALMSNRYHTTVTRAMENILYGLRFNALKRLVDLSDAADHGAFTVAQDIEAESLGTSSRAYRRVLKSLIDEGVLEKHGNSFKLINPEHAFSEIQT</sequence>
<reference evidence="2 3" key="1">
    <citation type="submission" date="2014-06" db="EMBL/GenBank/DDBJ databases">
        <title>Whole Genome Sequences of Three Symbiotic Endozoicomonas Bacteria.</title>
        <authorList>
            <person name="Neave M.J."/>
            <person name="Apprill A."/>
            <person name="Voolstra C.R."/>
        </authorList>
    </citation>
    <scope>NUCLEOTIDE SEQUENCE [LARGE SCALE GENOMIC DNA]</scope>
    <source>
        <strain evidence="2 3">DSM 22380</strain>
    </source>
</reference>
<dbReference type="eggNOG" id="COG0664">
    <property type="taxonomic scope" value="Bacteria"/>
</dbReference>
<dbReference type="Pfam" id="PF00027">
    <property type="entry name" value="cNMP_binding"/>
    <property type="match status" value="1"/>
</dbReference>
<dbReference type="PANTHER" id="PTHR24567">
    <property type="entry name" value="CRP FAMILY TRANSCRIPTIONAL REGULATORY PROTEIN"/>
    <property type="match status" value="1"/>
</dbReference>